<protein>
    <submittedName>
        <fullName evidence="1">Uncharacterized protein</fullName>
    </submittedName>
</protein>
<keyword evidence="2" id="KW-1185">Reference proteome</keyword>
<dbReference type="Proteomes" id="UP000003022">
    <property type="component" value="Unassembled WGS sequence"/>
</dbReference>
<accession>F3ND68</accession>
<name>F3ND68_9ACTN</name>
<comment type="caution">
    <text evidence="1">The sequence shown here is derived from an EMBL/GenBank/DDBJ whole genome shotgun (WGS) entry which is preliminary data.</text>
</comment>
<sequence>MEKSFGWTGRFLGGRSAPGYPAARRCHVCRAGGAVLTRRR</sequence>
<evidence type="ECO:0000313" key="1">
    <source>
        <dbReference type="EMBL" id="EGG48651.1"/>
    </source>
</evidence>
<reference evidence="1 2" key="1">
    <citation type="journal article" date="2011" name="J. Bacteriol.">
        <title>Draft genome sequence of the marine bacterium Streptomyces griseoaurantiacus M045, which produces novel manumycin-type antibiotics with a pABA core component.</title>
        <authorList>
            <person name="Li F."/>
            <person name="Jiang P."/>
            <person name="Zheng H."/>
            <person name="Wang S."/>
            <person name="Zhao G."/>
            <person name="Qin S."/>
            <person name="Liu Z."/>
        </authorList>
    </citation>
    <scope>NUCLEOTIDE SEQUENCE [LARGE SCALE GENOMIC DNA]</scope>
    <source>
        <strain evidence="1 2">M045</strain>
    </source>
</reference>
<dbReference type="EMBL" id="AEYX01000020">
    <property type="protein sequence ID" value="EGG48651.1"/>
    <property type="molecule type" value="Genomic_DNA"/>
</dbReference>
<gene>
    <name evidence="1" type="ORF">SGM_1082</name>
</gene>
<dbReference type="AlphaFoldDB" id="F3ND68"/>
<proteinExistence type="predicted"/>
<organism evidence="1 2">
    <name type="scientific">Streptomyces griseoaurantiacus M045</name>
    <dbReference type="NCBI Taxonomy" id="996637"/>
    <lineage>
        <taxon>Bacteria</taxon>
        <taxon>Bacillati</taxon>
        <taxon>Actinomycetota</taxon>
        <taxon>Actinomycetes</taxon>
        <taxon>Kitasatosporales</taxon>
        <taxon>Streptomycetaceae</taxon>
        <taxon>Streptomyces</taxon>
        <taxon>Streptomyces aurantiacus group</taxon>
    </lineage>
</organism>
<evidence type="ECO:0000313" key="2">
    <source>
        <dbReference type="Proteomes" id="UP000003022"/>
    </source>
</evidence>